<dbReference type="AlphaFoldDB" id="A0A4Y2I686"/>
<dbReference type="EMBL" id="BGPR01002426">
    <property type="protein sequence ID" value="GBM73237.1"/>
    <property type="molecule type" value="Genomic_DNA"/>
</dbReference>
<feature type="compositionally biased region" description="Polar residues" evidence="1">
    <location>
        <begin position="70"/>
        <end position="86"/>
    </location>
</feature>
<evidence type="ECO:0000256" key="1">
    <source>
        <dbReference type="SAM" id="MobiDB-lite"/>
    </source>
</evidence>
<protein>
    <submittedName>
        <fullName evidence="2">Uncharacterized protein</fullName>
    </submittedName>
</protein>
<evidence type="ECO:0000313" key="3">
    <source>
        <dbReference type="Proteomes" id="UP000499080"/>
    </source>
</evidence>
<organism evidence="2 3">
    <name type="scientific">Araneus ventricosus</name>
    <name type="common">Orbweaver spider</name>
    <name type="synonym">Epeira ventricosa</name>
    <dbReference type="NCBI Taxonomy" id="182803"/>
    <lineage>
        <taxon>Eukaryota</taxon>
        <taxon>Metazoa</taxon>
        <taxon>Ecdysozoa</taxon>
        <taxon>Arthropoda</taxon>
        <taxon>Chelicerata</taxon>
        <taxon>Arachnida</taxon>
        <taxon>Araneae</taxon>
        <taxon>Araneomorphae</taxon>
        <taxon>Entelegynae</taxon>
        <taxon>Araneoidea</taxon>
        <taxon>Araneidae</taxon>
        <taxon>Araneus</taxon>
    </lineage>
</organism>
<feature type="region of interest" description="Disordered" evidence="1">
    <location>
        <begin position="65"/>
        <end position="86"/>
    </location>
</feature>
<gene>
    <name evidence="2" type="ORF">AVEN_94683_1</name>
</gene>
<keyword evidence="3" id="KW-1185">Reference proteome</keyword>
<evidence type="ECO:0000313" key="2">
    <source>
        <dbReference type="EMBL" id="GBM73237.1"/>
    </source>
</evidence>
<name>A0A4Y2I686_ARAVE</name>
<reference evidence="2 3" key="1">
    <citation type="journal article" date="2019" name="Sci. Rep.">
        <title>Orb-weaving spider Araneus ventricosus genome elucidates the spidroin gene catalogue.</title>
        <authorList>
            <person name="Kono N."/>
            <person name="Nakamura H."/>
            <person name="Ohtoshi R."/>
            <person name="Moran D.A.P."/>
            <person name="Shinohara A."/>
            <person name="Yoshida Y."/>
            <person name="Fujiwara M."/>
            <person name="Mori M."/>
            <person name="Tomita M."/>
            <person name="Arakawa K."/>
        </authorList>
    </citation>
    <scope>NUCLEOTIDE SEQUENCE [LARGE SCALE GENOMIC DNA]</scope>
</reference>
<dbReference type="Proteomes" id="UP000499080">
    <property type="component" value="Unassembled WGS sequence"/>
</dbReference>
<proteinExistence type="predicted"/>
<accession>A0A4Y2I686</accession>
<comment type="caution">
    <text evidence="2">The sequence shown here is derived from an EMBL/GenBank/DDBJ whole genome shotgun (WGS) entry which is preliminary data.</text>
</comment>
<sequence>MRGCRIIIPKSHQAEVLNQIHEGHLQALPNNLSQRTTLMSRDINTLLPMPIQDVASDVSSLISKTYPEKASSSTEASPDPNNDQKW</sequence>